<dbReference type="SUPFAM" id="SSF52833">
    <property type="entry name" value="Thioredoxin-like"/>
    <property type="match status" value="1"/>
</dbReference>
<feature type="signal peptide" evidence="8">
    <location>
        <begin position="1"/>
        <end position="21"/>
    </location>
</feature>
<dbReference type="KEGG" id="cmg:NC81_04480"/>
<keyword evidence="3" id="KW-0201">Cytochrome c-type biogenesis</keyword>
<dbReference type="CDD" id="cd02953">
    <property type="entry name" value="DsbDgamma"/>
    <property type="match status" value="1"/>
</dbReference>
<dbReference type="GO" id="GO:0016020">
    <property type="term" value="C:membrane"/>
    <property type="evidence" value="ECO:0007669"/>
    <property type="project" value="UniProtKB-SubCell"/>
</dbReference>
<feature type="chain" id="PRO_5007372717" evidence="8">
    <location>
        <begin position="22"/>
        <end position="692"/>
    </location>
</feature>
<feature type="domain" description="Cytochrome C biogenesis protein transmembrane" evidence="9">
    <location>
        <begin position="288"/>
        <end position="506"/>
    </location>
</feature>
<feature type="transmembrane region" description="Helical" evidence="7">
    <location>
        <begin position="493"/>
        <end position="510"/>
    </location>
</feature>
<feature type="domain" description="Thiol:disulfide interchange protein DsbD N-terminal" evidence="10">
    <location>
        <begin position="38"/>
        <end position="153"/>
    </location>
</feature>
<gene>
    <name evidence="11" type="ORF">BD36_04750</name>
</gene>
<feature type="transmembrane region" description="Helical" evidence="7">
    <location>
        <begin position="516"/>
        <end position="536"/>
    </location>
</feature>
<dbReference type="InterPro" id="IPR003834">
    <property type="entry name" value="Cyt_c_assmbl_TM_dom"/>
</dbReference>
<evidence type="ECO:0000256" key="8">
    <source>
        <dbReference type="SAM" id="SignalP"/>
    </source>
</evidence>
<evidence type="ECO:0000256" key="4">
    <source>
        <dbReference type="ARBA" id="ARBA00022989"/>
    </source>
</evidence>
<dbReference type="GO" id="GO:0015035">
    <property type="term" value="F:protein-disulfide reductase activity"/>
    <property type="evidence" value="ECO:0007669"/>
    <property type="project" value="TreeGrafter"/>
</dbReference>
<dbReference type="Pfam" id="PF11412">
    <property type="entry name" value="DsbD_N"/>
    <property type="match status" value="1"/>
</dbReference>
<evidence type="ECO:0000256" key="5">
    <source>
        <dbReference type="ARBA" id="ARBA00023136"/>
    </source>
</evidence>
<accession>A0A069ZUQ9</accession>
<comment type="subcellular location">
    <subcellularLocation>
        <location evidence="1">Membrane</location>
        <topology evidence="1">Multi-pass membrane protein</topology>
    </subcellularLocation>
</comment>
<evidence type="ECO:0000256" key="7">
    <source>
        <dbReference type="SAM" id="Phobius"/>
    </source>
</evidence>
<keyword evidence="4 7" id="KW-1133">Transmembrane helix</keyword>
<dbReference type="PANTHER" id="PTHR32234:SF3">
    <property type="entry name" value="SUPPRESSION OF COPPER SENSITIVITY PROTEIN"/>
    <property type="match status" value="1"/>
</dbReference>
<evidence type="ECO:0000256" key="2">
    <source>
        <dbReference type="ARBA" id="ARBA00022692"/>
    </source>
</evidence>
<keyword evidence="5 7" id="KW-0472">Membrane</keyword>
<dbReference type="AlphaFoldDB" id="A0A069ZUQ9"/>
<protein>
    <submittedName>
        <fullName evidence="11">Thio:disulfide interchange protein</fullName>
    </submittedName>
</protein>
<organism evidence="11 12">
    <name type="scientific">Chlamydia muridarum</name>
    <dbReference type="NCBI Taxonomy" id="83560"/>
    <lineage>
        <taxon>Bacteria</taxon>
        <taxon>Pseudomonadati</taxon>
        <taxon>Chlamydiota</taxon>
        <taxon>Chlamydiia</taxon>
        <taxon>Chlamydiales</taxon>
        <taxon>Chlamydiaceae</taxon>
        <taxon>Chlamydia/Chlamydophila group</taxon>
        <taxon>Chlamydia</taxon>
    </lineage>
</organism>
<dbReference type="GO" id="GO:0045454">
    <property type="term" value="P:cell redox homeostasis"/>
    <property type="evidence" value="ECO:0007669"/>
    <property type="project" value="TreeGrafter"/>
</dbReference>
<name>A0A069ZUQ9_CHLMR</name>
<reference evidence="11 12" key="1">
    <citation type="submission" date="2014-02" db="EMBL/GenBank/DDBJ databases">
        <authorList>
            <person name="Chen C."/>
            <person name="Conrad T.A."/>
            <person name="Zhou Z."/>
            <person name="Lai Z."/>
            <person name="Zhong G."/>
        </authorList>
    </citation>
    <scope>NUCLEOTIDE SEQUENCE [LARGE SCALE GENOMIC DNA]</scope>
    <source>
        <strain evidence="11 12">Nigg3-28</strain>
    </source>
</reference>
<dbReference type="EMBL" id="CP007217">
    <property type="protein sequence ID" value="AJR10949.1"/>
    <property type="molecule type" value="Genomic_DNA"/>
</dbReference>
<evidence type="ECO:0000256" key="3">
    <source>
        <dbReference type="ARBA" id="ARBA00022748"/>
    </source>
</evidence>
<dbReference type="RefSeq" id="WP_010231845.1">
    <property type="nucleotide sequence ID" value="NZ_CP007217.1"/>
</dbReference>
<evidence type="ECO:0000313" key="12">
    <source>
        <dbReference type="Proteomes" id="UP000260363"/>
    </source>
</evidence>
<feature type="transmembrane region" description="Helical" evidence="7">
    <location>
        <begin position="548"/>
        <end position="573"/>
    </location>
</feature>
<feature type="transmembrane region" description="Helical" evidence="7">
    <location>
        <begin position="332"/>
        <end position="352"/>
    </location>
</feature>
<dbReference type="KEGG" id="cmm:NC80_04460"/>
<dbReference type="InterPro" id="IPR035671">
    <property type="entry name" value="DsbD_gamma"/>
</dbReference>
<sequence length="692" mass="75876">MIRKWSGILLCLLFSCASCFCIEGNNEKATPTVELVSESEQAVKGEVVRIGALIAIPKGEHIYWKNPGKFGMPLKISWDLPAGCELLEEHWPTPEIFEEPGDVYFGYKHSTMVVADVRVSKELESSQLEIKSRVEWLSCGEACIPGSSERTLVLPVGPGPLIHNGKDAAAFSRVLAAQPKQLDKAITISYQSDGLDVLVKEGPSHGEVKAWFIAENTRDFAYAEGASVGKENERVWRLKHFEGNMPKGASLSGLLVFTDDSGRVVASYQVRDHQVQQLPAWSWGFLSILLMAFVGGILLNIMPCVLPLITLKVFSLIKSASDHHSSSVVSGVWFTLGAIASFWGLAIFALLLKVLGQNIGWGFQLQEPMFVAVLIMILFLFALSSLGMFEMGMICLSLGKKLQEEGGASAKKHQRWGAFFNGVLTTFVTTPCTGPFLGSVLGLVMAVSFIKQLAIFTAIGLGMASPYLLFASFPRMLAILPKPGPWMGTFKQLTGFMLLATATWLIWIFGVETSTAAVTILLIGLWLAAIGAWILGRWGTPVSPRKQRLCASIAFIFCITSSLFIASVGVRYFDEDAYPVQSSHWQAFSPEKLAELRAKGVPVFVNFTAKWCLTCQVNKPLLYANAQAFDAMGIATLEADWTKKDPQITEELARLGRASVPSYVYYPSGNRAPVVLPERLSQATLEEMIFTK</sequence>
<dbReference type="InterPro" id="IPR036249">
    <property type="entry name" value="Thioredoxin-like_sf"/>
</dbReference>
<dbReference type="Gene3D" id="3.40.30.10">
    <property type="entry name" value="Glutaredoxin"/>
    <property type="match status" value="1"/>
</dbReference>
<evidence type="ECO:0000259" key="9">
    <source>
        <dbReference type="Pfam" id="PF02683"/>
    </source>
</evidence>
<dbReference type="KEGG" id="cmx:DNC_04490"/>
<dbReference type="GeneID" id="1246252"/>
<keyword evidence="6" id="KW-0676">Redox-active center</keyword>
<keyword evidence="2 7" id="KW-0812">Transmembrane</keyword>
<feature type="transmembrane region" description="Helical" evidence="7">
    <location>
        <begin position="419"/>
        <end position="447"/>
    </location>
</feature>
<dbReference type="PANTHER" id="PTHR32234">
    <property type="entry name" value="THIOL:DISULFIDE INTERCHANGE PROTEIN DSBD"/>
    <property type="match status" value="1"/>
</dbReference>
<keyword evidence="8" id="KW-0732">Signal</keyword>
<feature type="transmembrane region" description="Helical" evidence="7">
    <location>
        <begin position="281"/>
        <end position="311"/>
    </location>
</feature>
<dbReference type="PATRIC" id="fig|83560.10.peg.913"/>
<dbReference type="Proteomes" id="UP000260363">
    <property type="component" value="Chromosome"/>
</dbReference>
<dbReference type="PROSITE" id="PS00194">
    <property type="entry name" value="THIOREDOXIN_1"/>
    <property type="match status" value="1"/>
</dbReference>
<dbReference type="PROSITE" id="PS51257">
    <property type="entry name" value="PROKAR_LIPOPROTEIN"/>
    <property type="match status" value="1"/>
</dbReference>
<dbReference type="GO" id="GO:0017004">
    <property type="term" value="P:cytochrome complex assembly"/>
    <property type="evidence" value="ECO:0007669"/>
    <property type="project" value="UniProtKB-KW"/>
</dbReference>
<evidence type="ECO:0000313" key="11">
    <source>
        <dbReference type="EMBL" id="AJR10949.1"/>
    </source>
</evidence>
<dbReference type="OMA" id="NVCILTD"/>
<feature type="transmembrane region" description="Helical" evidence="7">
    <location>
        <begin position="372"/>
        <end position="398"/>
    </location>
</feature>
<dbReference type="InterPro" id="IPR017937">
    <property type="entry name" value="Thioredoxin_CS"/>
</dbReference>
<evidence type="ECO:0000259" key="10">
    <source>
        <dbReference type="Pfam" id="PF11412"/>
    </source>
</evidence>
<dbReference type="Pfam" id="PF13899">
    <property type="entry name" value="Thioredoxin_7"/>
    <property type="match status" value="1"/>
</dbReference>
<dbReference type="STRING" id="83560.NC80_04460"/>
<dbReference type="InterPro" id="IPR028250">
    <property type="entry name" value="DsbDN"/>
</dbReference>
<proteinExistence type="predicted"/>
<feature type="transmembrane region" description="Helical" evidence="7">
    <location>
        <begin position="453"/>
        <end position="473"/>
    </location>
</feature>
<evidence type="ECO:0000256" key="1">
    <source>
        <dbReference type="ARBA" id="ARBA00004141"/>
    </source>
</evidence>
<evidence type="ECO:0000256" key="6">
    <source>
        <dbReference type="ARBA" id="ARBA00023284"/>
    </source>
</evidence>
<dbReference type="Pfam" id="PF02683">
    <property type="entry name" value="DsbD_TM"/>
    <property type="match status" value="1"/>
</dbReference>